<dbReference type="Proteomes" id="UP000199120">
    <property type="component" value="Unassembled WGS sequence"/>
</dbReference>
<reference evidence="4" key="1">
    <citation type="submission" date="2016-10" db="EMBL/GenBank/DDBJ databases">
        <authorList>
            <person name="Varghese N."/>
            <person name="Submissions S."/>
        </authorList>
    </citation>
    <scope>NUCLEOTIDE SEQUENCE [LARGE SCALE GENOMIC DNA]</scope>
    <source>
        <strain evidence="4">LMG 26416</strain>
    </source>
</reference>
<accession>A0A1H7VMD4</accession>
<dbReference type="InterPro" id="IPR035965">
    <property type="entry name" value="PAS-like_dom_sf"/>
</dbReference>
<dbReference type="InterPro" id="IPR000014">
    <property type="entry name" value="PAS"/>
</dbReference>
<organism evidence="3 4">
    <name type="scientific">Paraburkholderia caballeronis</name>
    <dbReference type="NCBI Taxonomy" id="416943"/>
    <lineage>
        <taxon>Bacteria</taxon>
        <taxon>Pseudomonadati</taxon>
        <taxon>Pseudomonadota</taxon>
        <taxon>Betaproteobacteria</taxon>
        <taxon>Burkholderiales</taxon>
        <taxon>Burkholderiaceae</taxon>
        <taxon>Paraburkholderia</taxon>
    </lineage>
</organism>
<proteinExistence type="predicted"/>
<protein>
    <submittedName>
        <fullName evidence="3">PAS domain-containing protein</fullName>
    </submittedName>
</protein>
<dbReference type="Gene3D" id="3.30.450.20">
    <property type="entry name" value="PAS domain"/>
    <property type="match status" value="2"/>
</dbReference>
<dbReference type="InterPro" id="IPR013656">
    <property type="entry name" value="PAS_4"/>
</dbReference>
<dbReference type="SUPFAM" id="SSF55785">
    <property type="entry name" value="PYP-like sensor domain (PAS domain)"/>
    <property type="match status" value="2"/>
</dbReference>
<dbReference type="RefSeq" id="WP_244283880.1">
    <property type="nucleotide sequence ID" value="NZ_FNSR01000002.1"/>
</dbReference>
<name>A0A1H7VMD4_9BURK</name>
<evidence type="ECO:0000313" key="3">
    <source>
        <dbReference type="EMBL" id="SEM10015.1"/>
    </source>
</evidence>
<evidence type="ECO:0000313" key="4">
    <source>
        <dbReference type="Proteomes" id="UP000199120"/>
    </source>
</evidence>
<evidence type="ECO:0000259" key="2">
    <source>
        <dbReference type="Pfam" id="PF08448"/>
    </source>
</evidence>
<evidence type="ECO:0000259" key="1">
    <source>
        <dbReference type="Pfam" id="PF08447"/>
    </source>
</evidence>
<dbReference type="STRING" id="416943.SAMN05445871_4316"/>
<dbReference type="Pfam" id="PF08447">
    <property type="entry name" value="PAS_3"/>
    <property type="match status" value="1"/>
</dbReference>
<dbReference type="AlphaFoldDB" id="A0A1H7VMD4"/>
<feature type="domain" description="PAS fold-4" evidence="2">
    <location>
        <begin position="22"/>
        <end position="123"/>
    </location>
</feature>
<dbReference type="Pfam" id="PF08448">
    <property type="entry name" value="PAS_4"/>
    <property type="match status" value="1"/>
</dbReference>
<dbReference type="EMBL" id="FOAJ01000026">
    <property type="protein sequence ID" value="SEM10015.1"/>
    <property type="molecule type" value="Genomic_DNA"/>
</dbReference>
<dbReference type="CDD" id="cd00130">
    <property type="entry name" value="PAS"/>
    <property type="match status" value="2"/>
</dbReference>
<keyword evidence="4" id="KW-1185">Reference proteome</keyword>
<feature type="domain" description="PAS fold-3" evidence="1">
    <location>
        <begin position="159"/>
        <end position="246"/>
    </location>
</feature>
<sequence>MNSNSDGSETMDRVSGRLPGADAFPVALLQIDAGGRVRGCNAAWIDALEAPAPDAPMAGYLHPEDRAIWSGMLQRLTQGGAATARERLRLVHPDGRLLWCDVSVRGVDDGFYVALADITQERRRETSTQVHLRSVLGLLDSLPGLIYRGRNNRLWTMEFISAGCEAVTGYPREWFLDSHENTFGQLIVPEDADYVWSGVQEALAARGVFDLRYRIRCADGNVKQVWETGVGIYSASGEVLGVEGVIFEVRPCYRGGAF</sequence>
<gene>
    <name evidence="3" type="ORF">SAMN05192542_1264</name>
</gene>
<dbReference type="InterPro" id="IPR013655">
    <property type="entry name" value="PAS_fold_3"/>
</dbReference>